<dbReference type="Proteomes" id="UP001290101">
    <property type="component" value="Unassembled WGS sequence"/>
</dbReference>
<evidence type="ECO:0000313" key="1">
    <source>
        <dbReference type="EMBL" id="MDZ5490751.1"/>
    </source>
</evidence>
<gene>
    <name evidence="1" type="ORF">U2F25_14925</name>
</gene>
<accession>A0ABU5JDU4</accession>
<comment type="caution">
    <text evidence="1">The sequence shown here is derived from an EMBL/GenBank/DDBJ whole genome shotgun (WGS) entry which is preliminary data.</text>
</comment>
<dbReference type="EMBL" id="JAXOTQ010000017">
    <property type="protein sequence ID" value="MDZ5490751.1"/>
    <property type="molecule type" value="Genomic_DNA"/>
</dbReference>
<organism evidence="1 2">
    <name type="scientific">Micromonospora sicca</name>
    <dbReference type="NCBI Taxonomy" id="2202420"/>
    <lineage>
        <taxon>Bacteria</taxon>
        <taxon>Bacillati</taxon>
        <taxon>Actinomycetota</taxon>
        <taxon>Actinomycetes</taxon>
        <taxon>Micromonosporales</taxon>
        <taxon>Micromonosporaceae</taxon>
        <taxon>Micromonospora</taxon>
    </lineage>
</organism>
<sequence>MRGEFAGACEYYEQAIAVVTEVGANEDVVSMRSRQAQLYGHTSARWHMTCSATLPRISTRLANTASRPSGRRPRRGEPLIAQVLVGVADLALRRDQPDREARLLGASAGVRGLPDRSHPDVARIERAARSRLGDTGFAEAALEGTQTSWSQLIEVTLAS</sequence>
<name>A0ABU5JDU4_9ACTN</name>
<reference evidence="1 2" key="1">
    <citation type="submission" date="2023-12" db="EMBL/GenBank/DDBJ databases">
        <title>Micromonospora sp. nov., isolated from Atacama Desert.</title>
        <authorList>
            <person name="Carro L."/>
            <person name="Golinska P."/>
            <person name="Klenk H.-P."/>
            <person name="Goodfellow M."/>
        </authorList>
    </citation>
    <scope>NUCLEOTIDE SEQUENCE [LARGE SCALE GENOMIC DNA]</scope>
    <source>
        <strain evidence="1 2">4G53</strain>
    </source>
</reference>
<keyword evidence="2" id="KW-1185">Reference proteome</keyword>
<evidence type="ECO:0008006" key="3">
    <source>
        <dbReference type="Google" id="ProtNLM"/>
    </source>
</evidence>
<proteinExistence type="predicted"/>
<protein>
    <recommendedName>
        <fullName evidence="3">Tetratricopeptide repeat protein</fullName>
    </recommendedName>
</protein>
<evidence type="ECO:0000313" key="2">
    <source>
        <dbReference type="Proteomes" id="UP001290101"/>
    </source>
</evidence>
<dbReference type="RefSeq" id="WP_322440825.1">
    <property type="nucleotide sequence ID" value="NZ_JAXOTQ010000017.1"/>
</dbReference>